<feature type="region of interest" description="Disordered" evidence="3">
    <location>
        <begin position="1032"/>
        <end position="1064"/>
    </location>
</feature>
<dbReference type="STRING" id="6198.A0A074ZAY4"/>
<proteinExistence type="predicted"/>
<keyword evidence="2" id="KW-0677">Repeat</keyword>
<dbReference type="SUPFAM" id="SSF56219">
    <property type="entry name" value="DNase I-like"/>
    <property type="match status" value="1"/>
</dbReference>
<evidence type="ECO:0000256" key="2">
    <source>
        <dbReference type="ARBA" id="ARBA00022737"/>
    </source>
</evidence>
<dbReference type="CTD" id="20323454"/>
<dbReference type="Proteomes" id="UP000054324">
    <property type="component" value="Unassembled WGS sequence"/>
</dbReference>
<evidence type="ECO:0000256" key="3">
    <source>
        <dbReference type="SAM" id="MobiDB-lite"/>
    </source>
</evidence>
<dbReference type="SUPFAM" id="SSF50978">
    <property type="entry name" value="WD40 repeat-like"/>
    <property type="match status" value="1"/>
</dbReference>
<dbReference type="Gene3D" id="3.60.10.10">
    <property type="entry name" value="Endonuclease/exonuclease/phosphatase"/>
    <property type="match status" value="1"/>
</dbReference>
<evidence type="ECO:0000256" key="1">
    <source>
        <dbReference type="ARBA" id="ARBA00022574"/>
    </source>
</evidence>
<name>A0A074ZAY4_OPIVI</name>
<reference evidence="5 6" key="1">
    <citation type="submission" date="2013-11" db="EMBL/GenBank/DDBJ databases">
        <title>Opisthorchis viverrini - life in the bile duct.</title>
        <authorList>
            <person name="Young N.D."/>
            <person name="Nagarajan N."/>
            <person name="Lin S.J."/>
            <person name="Korhonen P.K."/>
            <person name="Jex A.R."/>
            <person name="Hall R.S."/>
            <person name="Safavi-Hemami H."/>
            <person name="Kaewkong W."/>
            <person name="Bertrand D."/>
            <person name="Gao S."/>
            <person name="Seet Q."/>
            <person name="Wongkham S."/>
            <person name="Teh B.T."/>
            <person name="Wongkham C."/>
            <person name="Intapan P.M."/>
            <person name="Maleewong W."/>
            <person name="Yang X."/>
            <person name="Hu M."/>
            <person name="Wang Z."/>
            <person name="Hofmann A."/>
            <person name="Sternberg P.W."/>
            <person name="Tan P."/>
            <person name="Wang J."/>
            <person name="Gasser R.B."/>
        </authorList>
    </citation>
    <scope>NUCLEOTIDE SEQUENCE [LARGE SCALE GENOMIC DNA]</scope>
</reference>
<dbReference type="EMBL" id="KL596885">
    <property type="protein sequence ID" value="KER22692.1"/>
    <property type="molecule type" value="Genomic_DNA"/>
</dbReference>
<feature type="compositionally biased region" description="Low complexity" evidence="3">
    <location>
        <begin position="341"/>
        <end position="373"/>
    </location>
</feature>
<dbReference type="PROSITE" id="PS50897">
    <property type="entry name" value="CTLH"/>
    <property type="match status" value="1"/>
</dbReference>
<dbReference type="InterPro" id="IPR036322">
    <property type="entry name" value="WD40_repeat_dom_sf"/>
</dbReference>
<dbReference type="OrthoDB" id="972532at2759"/>
<dbReference type="CDD" id="cd09076">
    <property type="entry name" value="L1-EN"/>
    <property type="match status" value="1"/>
</dbReference>
<keyword evidence="6" id="KW-1185">Reference proteome</keyword>
<dbReference type="KEGG" id="ovi:T265_09281"/>
<dbReference type="RefSeq" id="XP_009173573.1">
    <property type="nucleotide sequence ID" value="XM_009175309.1"/>
</dbReference>
<protein>
    <recommendedName>
        <fullName evidence="4">CTLH domain-containing protein</fullName>
    </recommendedName>
</protein>
<feature type="domain" description="CTLH" evidence="4">
    <location>
        <begin position="12"/>
        <end position="52"/>
    </location>
</feature>
<evidence type="ECO:0000313" key="6">
    <source>
        <dbReference type="Proteomes" id="UP000054324"/>
    </source>
</evidence>
<dbReference type="PANTHER" id="PTHR22838">
    <property type="entry name" value="WD REPEAT PROTEIN 26-RELATED"/>
    <property type="match status" value="1"/>
</dbReference>
<dbReference type="InterPro" id="IPR051350">
    <property type="entry name" value="WD_repeat-ST_regulator"/>
</dbReference>
<feature type="region of interest" description="Disordered" evidence="3">
    <location>
        <begin position="323"/>
        <end position="385"/>
    </location>
</feature>
<sequence length="1535" mass="163904">MYSSLYIFFIQAEAAVDRLAPLIGDLDSADEIRFLLLEQRFLEHLEANEVMPAVTLLRNRITPMQRNTERVHTLASCLMCRTNVELRAQAGGWAGKDAGSRLQLINRIQAFVPPQTMLPPRRLEELIEDSVRAQLSTCIFHNPPLGVPTDFNSISLLQRHACGILAACCGEEQGSVLVFDVLSGQQLCNQKVHDEDTYSSATFFADSRKLAFGGLKGIFYVMDTEDQGRILTSVEGYRVQGMAAILPSMPHVGLDVNLDGNKLNSGLDFSAPGAPDSILSGSVPMDSTLCPFPNALTGQVDQLLIADSLHRIRLFRFGMIGPATNSAGPTLPPGVPSESGDPSTPSSDSPPTAASTAPPTATTVTAVSTATSTTEEEHTQLSSPTDLSVYLASSGAPGAPGTGSVIVSTDSSSVVPISSVVSTASDNPSIAAALTVARLSRQQQRLLQSSLNSGATSTGQLFWNPQSPYHSSRSIPHGLNTQTSSVSSYSPASSTLPPGILFDMPILPVSLARLGPSSAQGLQQPPQPSSLRPVLHHSGSTLSGTPYTVVSSSSGGNLGSGGSSLTILFGTPLERSASSTYPGPTSTTTATTSAEVRALTAAAAAAALAGSHSQSFAALSSFRFHTEWHPLYRSGGSSLTILFGTPLERSASSTYPGPTSTTTATTSAEVRALTAAAAAAALAGSHSQSFAGLVHSLTSMVAATSSLDTSSSTSGAGRAATATTDASVGPVVSTSTSTVAALSSAANLASTTGSSSVTSTTGFTPSSAQPATQLTNGSNYGLLDHRTLFKETHAVQSITMSRSGQRALITIHKMTEYGDDIVLLGSDPSQMETILNNVSNSAARFGMRFAPANCKVLLQDWVGSNPHLMVASEPIDVGSCILSGGLAGVEFTSQIGKASAAFANLRDKRSAPKTAHSDRPTVDRDRRRIIRYGRNTFKTKEPGAAQKAPAVRSRIRNETVMPYSLRPRVRPTPCSRAGQTIESSAPGRVPKENPTFSHCLVGQTFESEARVRVPEQNPTSSHCLVGQTFESKAQGGVPQPNPLPRPGQPGSIICPRSSASTDVPPQPLPTAQANVAGPFDCQSSDRRALCSTLPTNLKQNNTFLNPRDPFYIGAFNVRTLCQIGKQAMLAETLYSLKIDVCCVSETRIQDPSVVLHLRTPRMNSALSHFSLRVSGDPEAMTRGIYGVGVALSPRAERALLDWIPVNSRLCAVRLSSSIKLNASRHKKRCLFVVSAYAPTDCSSDAEKDTFYRELSGLIRQAKSTDIVILAGDLNAQVGRLSSLESHLGGRFGVDARRTDNGDRLLQLCADHELFLASTNFQHKRSHRVTWRPPTTNQPWTQLDHVAISHRWRATIQDCRSFWGTPLDSDHAVVRARLTVRFPSGHCKSARSMPIHYLRRTAVAQQYRSELAQQLSTVKQYCGGSEHVDEAWQNVKGAMLAAFSTVCPTSPIRPQDHWMLSSSLSIIDTRKAIPAGNEYYGARKSLKRQIVKSLRKDRELWWTSKALEMEKAFASGNSRVLYQLIRSTGPRKATVS</sequence>
<evidence type="ECO:0000259" key="4">
    <source>
        <dbReference type="PROSITE" id="PS50897"/>
    </source>
</evidence>
<organism evidence="5 6">
    <name type="scientific">Opisthorchis viverrini</name>
    <name type="common">Southeast Asian liver fluke</name>
    <dbReference type="NCBI Taxonomy" id="6198"/>
    <lineage>
        <taxon>Eukaryota</taxon>
        <taxon>Metazoa</taxon>
        <taxon>Spiralia</taxon>
        <taxon>Lophotrochozoa</taxon>
        <taxon>Platyhelminthes</taxon>
        <taxon>Trematoda</taxon>
        <taxon>Digenea</taxon>
        <taxon>Opisthorchiida</taxon>
        <taxon>Opisthorchiata</taxon>
        <taxon>Opisthorchiidae</taxon>
        <taxon>Opisthorchis</taxon>
    </lineage>
</organism>
<dbReference type="PANTHER" id="PTHR22838:SF0">
    <property type="entry name" value="WD REPEAT-CONTAINING PROTEIN 26"/>
    <property type="match status" value="1"/>
</dbReference>
<dbReference type="GeneID" id="20323454"/>
<keyword evidence="1" id="KW-0853">WD repeat</keyword>
<dbReference type="GO" id="GO:0003824">
    <property type="term" value="F:catalytic activity"/>
    <property type="evidence" value="ECO:0007669"/>
    <property type="project" value="InterPro"/>
</dbReference>
<accession>A0A074ZAY4</accession>
<dbReference type="InterPro" id="IPR006595">
    <property type="entry name" value="CTLH_C"/>
</dbReference>
<feature type="compositionally biased region" description="Low complexity" evidence="3">
    <location>
        <begin position="751"/>
        <end position="767"/>
    </location>
</feature>
<evidence type="ECO:0000313" key="5">
    <source>
        <dbReference type="EMBL" id="KER22692.1"/>
    </source>
</evidence>
<feature type="region of interest" description="Disordered" evidence="3">
    <location>
        <begin position="966"/>
        <end position="994"/>
    </location>
</feature>
<gene>
    <name evidence="5" type="ORF">T265_09281</name>
</gene>
<dbReference type="InterPro" id="IPR036691">
    <property type="entry name" value="Endo/exonu/phosph_ase_sf"/>
</dbReference>
<feature type="region of interest" description="Disordered" evidence="3">
    <location>
        <begin position="751"/>
        <end position="776"/>
    </location>
</feature>
<feature type="region of interest" description="Disordered" evidence="3">
    <location>
        <begin position="517"/>
        <end position="538"/>
    </location>
</feature>